<feature type="transmembrane region" description="Helical" evidence="1">
    <location>
        <begin position="73"/>
        <end position="96"/>
    </location>
</feature>
<dbReference type="AlphaFoldDB" id="S2EP60"/>
<accession>S2EP60</accession>
<proteinExistence type="predicted"/>
<feature type="transmembrane region" description="Helical" evidence="1">
    <location>
        <begin position="47"/>
        <end position="66"/>
    </location>
</feature>
<keyword evidence="1" id="KW-1133">Transmembrane helix</keyword>
<keyword evidence="3" id="KW-1185">Reference proteome</keyword>
<name>S2EP60_9ARCH</name>
<evidence type="ECO:0000313" key="2">
    <source>
        <dbReference type="EMBL" id="EPA06247.1"/>
    </source>
</evidence>
<feature type="transmembrane region" description="Helical" evidence="1">
    <location>
        <begin position="102"/>
        <end position="120"/>
    </location>
</feature>
<keyword evidence="1" id="KW-0812">Transmembrane</keyword>
<feature type="transmembrane region" description="Helical" evidence="1">
    <location>
        <begin position="141"/>
        <end position="161"/>
    </location>
</feature>
<reference evidence="2 3" key="1">
    <citation type="journal article" date="2012" name="J. Bacteriol.">
        <title>Genome Sequence of "Candidatus Nitrosoarchaeum limnia" BG20, a Low-Salinity Ammonia-Oxidizing Archaeon from the San Francisco Bay Estuary.</title>
        <authorList>
            <person name="Mosier A.C."/>
            <person name="Allen E.E."/>
            <person name="Kim M."/>
            <person name="Ferriera S."/>
            <person name="Francis C.A."/>
        </authorList>
    </citation>
    <scope>NUCLEOTIDE SEQUENCE [LARGE SCALE GENOMIC DNA]</scope>
    <source>
        <strain evidence="2 3">BG20</strain>
    </source>
</reference>
<feature type="transmembrane region" description="Helical" evidence="1">
    <location>
        <begin position="7"/>
        <end position="27"/>
    </location>
</feature>
<gene>
    <name evidence="2" type="ORF">BG20_I2235</name>
</gene>
<comment type="caution">
    <text evidence="2">The sequence shown here is derived from an EMBL/GenBank/DDBJ whole genome shotgun (WGS) entry which is preliminary data.</text>
</comment>
<dbReference type="EMBL" id="AHJG01000088">
    <property type="protein sequence ID" value="EPA06247.1"/>
    <property type="molecule type" value="Genomic_DNA"/>
</dbReference>
<sequence>MFNKKRVLTFFIFMGLFSAVYQIGAISTVNEEEAAMFLDEFSNLVDGIDGFGIFVHNLTIALPMFIPGFGLVWGLFAGWSTGFAFAAIVTSIPALANFPPLAILYLSPFGIMELVAYSLGISRSYMIIYAIIKHRSIKPQLLITSIEIGIVVALLLVGGYLEFAMIDGAENIVPSIEDL</sequence>
<evidence type="ECO:0008006" key="4">
    <source>
        <dbReference type="Google" id="ProtNLM"/>
    </source>
</evidence>
<evidence type="ECO:0000313" key="3">
    <source>
        <dbReference type="Proteomes" id="UP000014065"/>
    </source>
</evidence>
<organism evidence="2 3">
    <name type="scientific">Candidatus Nitrosarchaeum limnium BG20</name>
    <dbReference type="NCBI Taxonomy" id="859192"/>
    <lineage>
        <taxon>Archaea</taxon>
        <taxon>Nitrososphaerota</taxon>
        <taxon>Nitrososphaeria</taxon>
        <taxon>Nitrosopumilales</taxon>
        <taxon>Nitrosopumilaceae</taxon>
        <taxon>Nitrosarchaeum</taxon>
    </lineage>
</organism>
<protein>
    <recommendedName>
        <fullName evidence="4">Stage II sporulation protein M</fullName>
    </recommendedName>
</protein>
<dbReference type="PATRIC" id="fig|859192.6.peg.560"/>
<evidence type="ECO:0000256" key="1">
    <source>
        <dbReference type="SAM" id="Phobius"/>
    </source>
</evidence>
<keyword evidence="1" id="KW-0472">Membrane</keyword>
<dbReference type="Proteomes" id="UP000014065">
    <property type="component" value="Unassembled WGS sequence"/>
</dbReference>